<feature type="transmembrane region" description="Helical" evidence="2">
    <location>
        <begin position="347"/>
        <end position="367"/>
    </location>
</feature>
<feature type="compositionally biased region" description="Basic and acidic residues" evidence="1">
    <location>
        <begin position="832"/>
        <end position="844"/>
    </location>
</feature>
<dbReference type="AlphaFoldDB" id="A0AA86TRP3"/>
<feature type="compositionally biased region" description="Basic and acidic residues" evidence="1">
    <location>
        <begin position="538"/>
        <end position="550"/>
    </location>
</feature>
<feature type="transmembrane region" description="Helical" evidence="2">
    <location>
        <begin position="387"/>
        <end position="407"/>
    </location>
</feature>
<feature type="transmembrane region" description="Helical" evidence="2">
    <location>
        <begin position="159"/>
        <end position="180"/>
    </location>
</feature>
<gene>
    <name evidence="4" type="ORF">HINF_LOCUS21435</name>
    <name evidence="3" type="ORF">HINF_LOCUS7863</name>
</gene>
<keyword evidence="2 3" id="KW-0812">Transmembrane</keyword>
<accession>A0AA86TRP3</accession>
<reference evidence="4 5" key="2">
    <citation type="submission" date="2024-07" db="EMBL/GenBank/DDBJ databases">
        <authorList>
            <person name="Akdeniz Z."/>
        </authorList>
    </citation>
    <scope>NUCLEOTIDE SEQUENCE [LARGE SCALE GENOMIC DNA]</scope>
</reference>
<reference evidence="3" key="1">
    <citation type="submission" date="2023-06" db="EMBL/GenBank/DDBJ databases">
        <authorList>
            <person name="Kurt Z."/>
        </authorList>
    </citation>
    <scope>NUCLEOTIDE SEQUENCE</scope>
</reference>
<keyword evidence="2" id="KW-0472">Membrane</keyword>
<feature type="transmembrane region" description="Helical" evidence="2">
    <location>
        <begin position="450"/>
        <end position="468"/>
    </location>
</feature>
<dbReference type="Proteomes" id="UP001642409">
    <property type="component" value="Unassembled WGS sequence"/>
</dbReference>
<feature type="transmembrane region" description="Helical" evidence="2">
    <location>
        <begin position="278"/>
        <end position="300"/>
    </location>
</feature>
<feature type="compositionally biased region" description="Basic and acidic residues" evidence="1">
    <location>
        <begin position="1009"/>
        <end position="1031"/>
    </location>
</feature>
<feature type="transmembrane region" description="Helical" evidence="2">
    <location>
        <begin position="72"/>
        <end position="94"/>
    </location>
</feature>
<sequence length="1132" mass="131669">MSDDDNQSMRSSILSKESENHIQTYQTVLVMNPVTGVALGTILPEFVYLVACSFVSFIIYHYLAYFVSEAGIVIFSVALVCINLMSVLISDSIIEAGSRYMNKSMELKQYNASRVYFAYTVLIGFAVSLVVSVGVLLTLKAELTMLLIDTYITDKQSWVYTWLVLAFAVFYFLAATRKILRVEGLTTQNLVMGFSFLAQQLYFITLQITITQMLGKEVSLFSFLLTFVGPLAINGVVQFCNVFHVKEKKINYKSIHAVQKLLLKPFRPKVMFDILKNACYYIILNAGDALIYFLTFEAIIQQEEYVAVSFSILFVELSNCLNKAVGNTMDTPFRINMQLKRYDRVQQFFTTAYMMLGINFGFQIVVFALRNKIYRLVFSNAFDSSLQLYHCALDGVFGTFSAYTTAVIRSDQKHRMGTVVGLVKIALAFGAWYIGAQLNTQKARYSVMIYYYRYSADILGFGFFLLILQKFNKLRRQNYDETQFPQATHEAQFDYRAPIQVARPVQTSQPPKLVLKPMQPIEIQSRVNASMEITGDTQSREDTQSRDVARSSKQNVIFSTTISDENSNRLGSVSASHKNSVSVSASQFLNVDKYLYKPVSQQSDSNINKQFNYGFNSTGLYTFQSQNTKIENRQVEQTQIKEEPAEIKVQQTEQIIVKEEKIKEVEAQNKNEQAEIKGETEELKAEKLIQIKEDDIEQIKEQVEEAEIKVEQTEQNKEEQAEIQEEVEQIKVEQVEIKEEIIELKQEDEQINVEEQNKEEQVVNKNEQTEIKLESEIKEVQSEQLEEGQLKEEQAEIQVEQEQIKLQTQVKEQVEQINVELTEQIKEEIEVENKVEQEQTKEEQANNQNEGEIQEVEDEIKEEVEEIDQIKEDAELLQEEQIKEDEQINGEEQLEKQYYINNEPGEGSELIDENYGEQNNELSEENAEEYSEECYEEWTDQDFDEDEVEQKHSEQNKQQVIEQDFDEEEQQIVEYNEKEVEQDFDESEQKEEIQQQIEQAGNNEEQEFEEKQNKEEKVEQNEQVEQKHDKNQLQSEENNEDEQDFDESSHKEEFKPQYLEDVKEDSPEVQQKKEEQDVNNNEQVKQQKEVEQDFDEENKIENIAQVEQHNEQAEQNQEPGRPAARIQFKRMR</sequence>
<feature type="compositionally biased region" description="Acidic residues" evidence="1">
    <location>
        <begin position="922"/>
        <end position="948"/>
    </location>
</feature>
<protein>
    <submittedName>
        <fullName evidence="3">MatE and transmembrane domain-containing protein</fullName>
    </submittedName>
    <submittedName>
        <fullName evidence="4">MatE_and transmembrane domain-containing protein</fullName>
    </submittedName>
</protein>
<feature type="transmembrane region" description="Helical" evidence="2">
    <location>
        <begin position="419"/>
        <end position="438"/>
    </location>
</feature>
<feature type="compositionally biased region" description="Basic and acidic residues" evidence="1">
    <location>
        <begin position="1047"/>
        <end position="1076"/>
    </location>
</feature>
<keyword evidence="2" id="KW-1133">Transmembrane helix</keyword>
<feature type="transmembrane region" description="Helical" evidence="2">
    <location>
        <begin position="115"/>
        <end position="139"/>
    </location>
</feature>
<evidence type="ECO:0000313" key="5">
    <source>
        <dbReference type="Proteomes" id="UP001642409"/>
    </source>
</evidence>
<feature type="region of interest" description="Disordered" evidence="1">
    <location>
        <begin position="532"/>
        <end position="552"/>
    </location>
</feature>
<evidence type="ECO:0000256" key="1">
    <source>
        <dbReference type="SAM" id="MobiDB-lite"/>
    </source>
</evidence>
<dbReference type="EMBL" id="CATOUU010000195">
    <property type="protein sequence ID" value="CAI9920218.1"/>
    <property type="molecule type" value="Genomic_DNA"/>
</dbReference>
<feature type="transmembrane region" description="Helical" evidence="2">
    <location>
        <begin position="46"/>
        <end position="66"/>
    </location>
</feature>
<feature type="region of interest" description="Disordered" evidence="1">
    <location>
        <begin position="832"/>
        <end position="855"/>
    </location>
</feature>
<feature type="compositionally biased region" description="Low complexity" evidence="1">
    <location>
        <begin position="994"/>
        <end position="1003"/>
    </location>
</feature>
<feature type="compositionally biased region" description="Acidic residues" evidence="1">
    <location>
        <begin position="1037"/>
        <end position="1046"/>
    </location>
</feature>
<evidence type="ECO:0000313" key="4">
    <source>
        <dbReference type="EMBL" id="CAL6009086.1"/>
    </source>
</evidence>
<proteinExistence type="predicted"/>
<evidence type="ECO:0000256" key="2">
    <source>
        <dbReference type="SAM" id="Phobius"/>
    </source>
</evidence>
<feature type="transmembrane region" description="Helical" evidence="2">
    <location>
        <begin position="192"/>
        <end position="214"/>
    </location>
</feature>
<feature type="transmembrane region" description="Helical" evidence="2">
    <location>
        <begin position="220"/>
        <end position="243"/>
    </location>
</feature>
<evidence type="ECO:0000313" key="3">
    <source>
        <dbReference type="EMBL" id="CAI9920218.1"/>
    </source>
</evidence>
<feature type="region of interest" description="Disordered" evidence="1">
    <location>
        <begin position="880"/>
        <end position="1095"/>
    </location>
</feature>
<comment type="caution">
    <text evidence="3">The sequence shown here is derived from an EMBL/GenBank/DDBJ whole genome shotgun (WGS) entry which is preliminary data.</text>
</comment>
<keyword evidence="5" id="KW-1185">Reference proteome</keyword>
<dbReference type="EMBL" id="CAXDID020000058">
    <property type="protein sequence ID" value="CAL6009086.1"/>
    <property type="molecule type" value="Genomic_DNA"/>
</dbReference>
<feature type="region of interest" description="Disordered" evidence="1">
    <location>
        <begin position="1107"/>
        <end position="1132"/>
    </location>
</feature>
<name>A0AA86TRP3_9EUKA</name>
<organism evidence="3">
    <name type="scientific">Hexamita inflata</name>
    <dbReference type="NCBI Taxonomy" id="28002"/>
    <lineage>
        <taxon>Eukaryota</taxon>
        <taxon>Metamonada</taxon>
        <taxon>Diplomonadida</taxon>
        <taxon>Hexamitidae</taxon>
        <taxon>Hexamitinae</taxon>
        <taxon>Hexamita</taxon>
    </lineage>
</organism>